<keyword evidence="5" id="KW-0547">Nucleotide-binding</keyword>
<evidence type="ECO:0000256" key="3">
    <source>
        <dbReference type="ARBA" id="ARBA00022553"/>
    </source>
</evidence>
<evidence type="ECO:0000256" key="2">
    <source>
        <dbReference type="ARBA" id="ARBA00012438"/>
    </source>
</evidence>
<reference evidence="12" key="1">
    <citation type="submission" date="2021-01" db="EMBL/GenBank/DDBJ databases">
        <title>Whole genome shotgun sequence of Sinosporangium siamense NBRC 109515.</title>
        <authorList>
            <person name="Komaki H."/>
            <person name="Tamura T."/>
        </authorList>
    </citation>
    <scope>NUCLEOTIDE SEQUENCE</scope>
    <source>
        <strain evidence="12">NBRC 109515</strain>
    </source>
</reference>
<comment type="caution">
    <text evidence="12">The sequence shown here is derived from an EMBL/GenBank/DDBJ whole genome shotgun (WGS) entry which is preliminary data.</text>
</comment>
<evidence type="ECO:0000313" key="13">
    <source>
        <dbReference type="Proteomes" id="UP000606172"/>
    </source>
</evidence>
<feature type="transmembrane region" description="Helical" evidence="9">
    <location>
        <begin position="64"/>
        <end position="83"/>
    </location>
</feature>
<evidence type="ECO:0000256" key="5">
    <source>
        <dbReference type="ARBA" id="ARBA00022741"/>
    </source>
</evidence>
<dbReference type="InterPro" id="IPR036890">
    <property type="entry name" value="HATPase_C_sf"/>
</dbReference>
<protein>
    <recommendedName>
        <fullName evidence="2">histidine kinase</fullName>
        <ecNumber evidence="2">2.7.13.3</ecNumber>
    </recommendedName>
</protein>
<dbReference type="Gene3D" id="1.20.5.1930">
    <property type="match status" value="1"/>
</dbReference>
<feature type="transmembrane region" description="Helical" evidence="9">
    <location>
        <begin position="12"/>
        <end position="33"/>
    </location>
</feature>
<dbReference type="InterPro" id="IPR003594">
    <property type="entry name" value="HATPase_dom"/>
</dbReference>
<keyword evidence="6 12" id="KW-0418">Kinase</keyword>
<evidence type="ECO:0000256" key="4">
    <source>
        <dbReference type="ARBA" id="ARBA00022679"/>
    </source>
</evidence>
<feature type="domain" description="Histidine kinase/HSP90-like ATPase" evidence="10">
    <location>
        <begin position="279"/>
        <end position="364"/>
    </location>
</feature>
<dbReference type="AlphaFoldDB" id="A0A919V9G2"/>
<dbReference type="Gene3D" id="3.30.565.10">
    <property type="entry name" value="Histidine kinase-like ATPase, C-terminal domain"/>
    <property type="match status" value="1"/>
</dbReference>
<dbReference type="SUPFAM" id="SSF55874">
    <property type="entry name" value="ATPase domain of HSP90 chaperone/DNA topoisomerase II/histidine kinase"/>
    <property type="match status" value="1"/>
</dbReference>
<evidence type="ECO:0000256" key="8">
    <source>
        <dbReference type="ARBA" id="ARBA00023012"/>
    </source>
</evidence>
<dbReference type="PANTHER" id="PTHR24421">
    <property type="entry name" value="NITRATE/NITRITE SENSOR PROTEIN NARX-RELATED"/>
    <property type="match status" value="1"/>
</dbReference>
<dbReference type="EC" id="2.7.13.3" evidence="2"/>
<evidence type="ECO:0000256" key="9">
    <source>
        <dbReference type="SAM" id="Phobius"/>
    </source>
</evidence>
<accession>A0A919V9G2</accession>
<keyword evidence="9" id="KW-1133">Transmembrane helix</keyword>
<evidence type="ECO:0000256" key="1">
    <source>
        <dbReference type="ARBA" id="ARBA00000085"/>
    </source>
</evidence>
<keyword evidence="4" id="KW-0808">Transferase</keyword>
<dbReference type="Proteomes" id="UP000606172">
    <property type="component" value="Unassembled WGS sequence"/>
</dbReference>
<evidence type="ECO:0000259" key="10">
    <source>
        <dbReference type="Pfam" id="PF02518"/>
    </source>
</evidence>
<dbReference type="EMBL" id="BOOW01000028">
    <property type="protein sequence ID" value="GII94277.1"/>
    <property type="molecule type" value="Genomic_DNA"/>
</dbReference>
<keyword evidence="8" id="KW-0902">Two-component regulatory system</keyword>
<dbReference type="GO" id="GO:0016020">
    <property type="term" value="C:membrane"/>
    <property type="evidence" value="ECO:0007669"/>
    <property type="project" value="InterPro"/>
</dbReference>
<dbReference type="PANTHER" id="PTHR24421:SF10">
    <property type="entry name" value="NITRATE_NITRITE SENSOR PROTEIN NARQ"/>
    <property type="match status" value="1"/>
</dbReference>
<evidence type="ECO:0000259" key="11">
    <source>
        <dbReference type="Pfam" id="PF07730"/>
    </source>
</evidence>
<evidence type="ECO:0000256" key="6">
    <source>
        <dbReference type="ARBA" id="ARBA00022777"/>
    </source>
</evidence>
<keyword evidence="3" id="KW-0597">Phosphoprotein</keyword>
<evidence type="ECO:0000313" key="12">
    <source>
        <dbReference type="EMBL" id="GII94277.1"/>
    </source>
</evidence>
<dbReference type="GO" id="GO:0046983">
    <property type="term" value="F:protein dimerization activity"/>
    <property type="evidence" value="ECO:0007669"/>
    <property type="project" value="InterPro"/>
</dbReference>
<keyword evidence="9" id="KW-0472">Membrane</keyword>
<dbReference type="Pfam" id="PF07730">
    <property type="entry name" value="HisKA_3"/>
    <property type="match status" value="1"/>
</dbReference>
<keyword evidence="13" id="KW-1185">Reference proteome</keyword>
<dbReference type="InterPro" id="IPR050482">
    <property type="entry name" value="Sensor_HK_TwoCompSys"/>
</dbReference>
<proteinExistence type="predicted"/>
<organism evidence="12 13">
    <name type="scientific">Sinosporangium siamense</name>
    <dbReference type="NCBI Taxonomy" id="1367973"/>
    <lineage>
        <taxon>Bacteria</taxon>
        <taxon>Bacillati</taxon>
        <taxon>Actinomycetota</taxon>
        <taxon>Actinomycetes</taxon>
        <taxon>Streptosporangiales</taxon>
        <taxon>Streptosporangiaceae</taxon>
        <taxon>Sinosporangium</taxon>
    </lineage>
</organism>
<evidence type="ECO:0000256" key="7">
    <source>
        <dbReference type="ARBA" id="ARBA00022840"/>
    </source>
</evidence>
<dbReference type="GO" id="GO:0005524">
    <property type="term" value="F:ATP binding"/>
    <property type="evidence" value="ECO:0007669"/>
    <property type="project" value="UniProtKB-KW"/>
</dbReference>
<feature type="transmembrane region" description="Helical" evidence="9">
    <location>
        <begin position="39"/>
        <end position="57"/>
    </location>
</feature>
<sequence>MAVHVPDRLKAAADVGLGGVFAGAVAFQAWEVAGSWGHGYWLSGALVGAVVCVLALVRHRNPLWTAAAGLTVAGLAVPIAHLLGLPAEPGPAASLGLAVLTGSAVRTLPVRAAGAVAAAGPAVVAGSFVAGNGSGVPVLAGVAWLGGMASGLGRRLLTARRRAAAERLRRAERLELARELHDVVAHHVTSIVLQAQAGRLVTRKHPDRAPASFADIETAGSEALAATRRLVGLLRDTTPVPDGRVRLSELIEGFESHGRRARLRLDADPSSWPPEVSGTVYRVVRESLTNVLRHAGNSRLVTIGVTQERDTVTVVVEDDAPQTAAHQAGYGLNGMRERLDALGGSLSAGPRPEYGWSIRATIPMGRRGRR</sequence>
<keyword evidence="7" id="KW-0067">ATP-binding</keyword>
<feature type="domain" description="Signal transduction histidine kinase subgroup 3 dimerisation and phosphoacceptor" evidence="11">
    <location>
        <begin position="172"/>
        <end position="237"/>
    </location>
</feature>
<dbReference type="Pfam" id="PF02518">
    <property type="entry name" value="HATPase_c"/>
    <property type="match status" value="1"/>
</dbReference>
<feature type="transmembrane region" description="Helical" evidence="9">
    <location>
        <begin position="136"/>
        <end position="157"/>
    </location>
</feature>
<keyword evidence="9" id="KW-0812">Transmembrane</keyword>
<dbReference type="GO" id="GO:0000155">
    <property type="term" value="F:phosphorelay sensor kinase activity"/>
    <property type="evidence" value="ECO:0007669"/>
    <property type="project" value="InterPro"/>
</dbReference>
<dbReference type="CDD" id="cd16917">
    <property type="entry name" value="HATPase_UhpB-NarQ-NarX-like"/>
    <property type="match status" value="1"/>
</dbReference>
<comment type="catalytic activity">
    <reaction evidence="1">
        <text>ATP + protein L-histidine = ADP + protein N-phospho-L-histidine.</text>
        <dbReference type="EC" id="2.7.13.3"/>
    </reaction>
</comment>
<dbReference type="InterPro" id="IPR011712">
    <property type="entry name" value="Sig_transdc_His_kin_sub3_dim/P"/>
</dbReference>
<gene>
    <name evidence="12" type="ORF">Ssi02_45080</name>
</gene>
<name>A0A919V9G2_9ACTN</name>